<dbReference type="EMBL" id="SMFZ01000001">
    <property type="protein sequence ID" value="TCK27521.1"/>
    <property type="molecule type" value="Genomic_DNA"/>
</dbReference>
<proteinExistence type="predicted"/>
<sequence length="311" mass="32595">MGISFVDAVRLSRSNRAQHEQIRERHAALSERVEDEHAAQEQCRREVYDTALVPFRDTFARLKNIELAELAAIVAPDSAELPDVELPTVRPKAVGGIAATAGGVTVGAGAGTAAFTGVGAFAAASTGTPIASLSGAAATNATLAWLGGGSLAAGGGGVAAGTLVLTGVVGLPILLAGGGYLVWEGRRTLRRQKATATTLTEIDAELAHDELCWAGMIERMREMRTVLGDLGERIRTRLEPFVGLVDRNADYDTSSPGEKASVATLVRLATTTVTVMSTPHADEDRVVTDRSADVVRDARVLLADLDEKWAA</sequence>
<feature type="transmembrane region" description="Helical" evidence="1">
    <location>
        <begin position="158"/>
        <end position="183"/>
    </location>
</feature>
<dbReference type="OrthoDB" id="4335610at2"/>
<gene>
    <name evidence="2" type="ORF">EV378_3393</name>
</gene>
<evidence type="ECO:0000313" key="3">
    <source>
        <dbReference type="Proteomes" id="UP000295560"/>
    </source>
</evidence>
<comment type="caution">
    <text evidence="2">The sequence shown here is derived from an EMBL/GenBank/DDBJ whole genome shotgun (WGS) entry which is preliminary data.</text>
</comment>
<name>A0A4R1I0U4_PSEEN</name>
<reference evidence="2 3" key="1">
    <citation type="submission" date="2019-03" db="EMBL/GenBank/DDBJ databases">
        <title>Sequencing the genomes of 1000 actinobacteria strains.</title>
        <authorList>
            <person name="Klenk H.-P."/>
        </authorList>
    </citation>
    <scope>NUCLEOTIDE SEQUENCE [LARGE SCALE GENOMIC DNA]</scope>
    <source>
        <strain evidence="2 3">DSM 44969</strain>
    </source>
</reference>
<evidence type="ECO:0000256" key="1">
    <source>
        <dbReference type="SAM" id="Phobius"/>
    </source>
</evidence>
<dbReference type="Proteomes" id="UP000295560">
    <property type="component" value="Unassembled WGS sequence"/>
</dbReference>
<evidence type="ECO:0000313" key="2">
    <source>
        <dbReference type="EMBL" id="TCK27521.1"/>
    </source>
</evidence>
<dbReference type="AlphaFoldDB" id="A0A4R1I0U4"/>
<dbReference type="RefSeq" id="WP_132426406.1">
    <property type="nucleotide sequence ID" value="NZ_SMFZ01000001.1"/>
</dbReference>
<keyword evidence="1" id="KW-0812">Transmembrane</keyword>
<organism evidence="2 3">
    <name type="scientific">Pseudonocardia endophytica</name>
    <dbReference type="NCBI Taxonomy" id="401976"/>
    <lineage>
        <taxon>Bacteria</taxon>
        <taxon>Bacillati</taxon>
        <taxon>Actinomycetota</taxon>
        <taxon>Actinomycetes</taxon>
        <taxon>Pseudonocardiales</taxon>
        <taxon>Pseudonocardiaceae</taxon>
        <taxon>Pseudonocardia</taxon>
    </lineage>
</organism>
<keyword evidence="1" id="KW-1133">Transmembrane helix</keyword>
<accession>A0A4R1I0U4</accession>
<keyword evidence="3" id="KW-1185">Reference proteome</keyword>
<protein>
    <submittedName>
        <fullName evidence="2">Uncharacterized protein</fullName>
    </submittedName>
</protein>
<keyword evidence="1" id="KW-0472">Membrane</keyword>